<dbReference type="SMART" id="SM00409">
    <property type="entry name" value="IG"/>
    <property type="match status" value="4"/>
</dbReference>
<feature type="compositionally biased region" description="Basic and acidic residues" evidence="6">
    <location>
        <begin position="683"/>
        <end position="701"/>
    </location>
</feature>
<dbReference type="EMBL" id="GBHO01004899">
    <property type="protein sequence ID" value="JAG38705.1"/>
    <property type="molecule type" value="Transcribed_RNA"/>
</dbReference>
<dbReference type="Gene3D" id="2.60.40.10">
    <property type="entry name" value="Immunoglobulins"/>
    <property type="match status" value="6"/>
</dbReference>
<evidence type="ECO:0000259" key="9">
    <source>
        <dbReference type="PROSITE" id="PS50835"/>
    </source>
</evidence>
<feature type="chain" id="PRO_5015034131" evidence="8">
    <location>
        <begin position="18"/>
        <end position="827"/>
    </location>
</feature>
<proteinExistence type="predicted"/>
<dbReference type="AlphaFoldDB" id="A0A0A9ZA85"/>
<dbReference type="SUPFAM" id="SSF48726">
    <property type="entry name" value="Immunoglobulin"/>
    <property type="match status" value="5"/>
</dbReference>
<dbReference type="EMBL" id="GBRD01005769">
    <property type="protein sequence ID" value="JAG60052.1"/>
    <property type="molecule type" value="Transcribed_RNA"/>
</dbReference>
<dbReference type="InterPro" id="IPR007110">
    <property type="entry name" value="Ig-like_dom"/>
</dbReference>
<dbReference type="InterPro" id="IPR036179">
    <property type="entry name" value="Ig-like_dom_sf"/>
</dbReference>
<dbReference type="Pfam" id="PF08205">
    <property type="entry name" value="C2-set_2"/>
    <property type="match status" value="1"/>
</dbReference>
<feature type="domain" description="Ig-like" evidence="9">
    <location>
        <begin position="339"/>
        <end position="431"/>
    </location>
</feature>
<dbReference type="Pfam" id="PF13927">
    <property type="entry name" value="Ig_3"/>
    <property type="match status" value="2"/>
</dbReference>
<feature type="domain" description="Ig-like" evidence="9">
    <location>
        <begin position="240"/>
        <end position="334"/>
    </location>
</feature>
<protein>
    <submittedName>
        <fullName evidence="10">Nephrin</fullName>
    </submittedName>
</protein>
<organism evidence="10">
    <name type="scientific">Lygus hesperus</name>
    <name type="common">Western plant bug</name>
    <dbReference type="NCBI Taxonomy" id="30085"/>
    <lineage>
        <taxon>Eukaryota</taxon>
        <taxon>Metazoa</taxon>
        <taxon>Ecdysozoa</taxon>
        <taxon>Arthropoda</taxon>
        <taxon>Hexapoda</taxon>
        <taxon>Insecta</taxon>
        <taxon>Pterygota</taxon>
        <taxon>Neoptera</taxon>
        <taxon>Paraneoptera</taxon>
        <taxon>Hemiptera</taxon>
        <taxon>Heteroptera</taxon>
        <taxon>Panheteroptera</taxon>
        <taxon>Cimicomorpha</taxon>
        <taxon>Miridae</taxon>
        <taxon>Mirini</taxon>
        <taxon>Lygus</taxon>
    </lineage>
</organism>
<dbReference type="PANTHER" id="PTHR23278:SF19">
    <property type="entry name" value="OBSCURIN"/>
    <property type="match status" value="1"/>
</dbReference>
<dbReference type="PROSITE" id="PS50835">
    <property type="entry name" value="IG_LIKE"/>
    <property type="match status" value="5"/>
</dbReference>
<dbReference type="InterPro" id="IPR013783">
    <property type="entry name" value="Ig-like_fold"/>
</dbReference>
<dbReference type="InterPro" id="IPR003599">
    <property type="entry name" value="Ig_sub"/>
</dbReference>
<dbReference type="PANTHER" id="PTHR23278">
    <property type="entry name" value="SIDESTEP PROTEIN"/>
    <property type="match status" value="1"/>
</dbReference>
<evidence type="ECO:0000313" key="11">
    <source>
        <dbReference type="EMBL" id="JAG60052.1"/>
    </source>
</evidence>
<feature type="signal peptide" evidence="8">
    <location>
        <begin position="1"/>
        <end position="17"/>
    </location>
</feature>
<evidence type="ECO:0000256" key="3">
    <source>
        <dbReference type="ARBA" id="ARBA00022989"/>
    </source>
</evidence>
<reference evidence="11" key="3">
    <citation type="submission" date="2014-09" db="EMBL/GenBank/DDBJ databases">
        <authorList>
            <person name="Magalhaes I.L.F."/>
            <person name="Oliveira U."/>
            <person name="Santos F.R."/>
            <person name="Vidigal T.H.D.A."/>
            <person name="Brescovit A.D."/>
            <person name="Santos A.J."/>
        </authorList>
    </citation>
    <scope>NUCLEOTIDE SEQUENCE</scope>
</reference>
<feature type="domain" description="Ig-like" evidence="9">
    <location>
        <begin position="436"/>
        <end position="517"/>
    </location>
</feature>
<feature type="domain" description="Ig-like" evidence="9">
    <location>
        <begin position="137"/>
        <end position="233"/>
    </location>
</feature>
<feature type="transmembrane region" description="Helical" evidence="7">
    <location>
        <begin position="643"/>
        <end position="665"/>
    </location>
</feature>
<evidence type="ECO:0000313" key="12">
    <source>
        <dbReference type="EMBL" id="JAQ05774.1"/>
    </source>
</evidence>
<dbReference type="InterPro" id="IPR003598">
    <property type="entry name" value="Ig_sub2"/>
</dbReference>
<dbReference type="SUPFAM" id="SSF49265">
    <property type="entry name" value="Fibronectin type III"/>
    <property type="match status" value="1"/>
</dbReference>
<evidence type="ECO:0000256" key="1">
    <source>
        <dbReference type="ARBA" id="ARBA00004167"/>
    </source>
</evidence>
<feature type="region of interest" description="Disordered" evidence="6">
    <location>
        <begin position="682"/>
        <end position="709"/>
    </location>
</feature>
<reference evidence="10" key="1">
    <citation type="journal article" date="2014" name="PLoS ONE">
        <title>Transcriptome-Based Identification of ABC Transporters in the Western Tarnished Plant Bug Lygus hesperus.</title>
        <authorList>
            <person name="Hull J.J."/>
            <person name="Chaney K."/>
            <person name="Geib S.M."/>
            <person name="Fabrick J.A."/>
            <person name="Brent C.S."/>
            <person name="Walsh D."/>
            <person name="Lavine L.C."/>
        </authorList>
    </citation>
    <scope>NUCLEOTIDE SEQUENCE</scope>
</reference>
<keyword evidence="3 7" id="KW-1133">Transmembrane helix</keyword>
<dbReference type="CDD" id="cd00063">
    <property type="entry name" value="FN3"/>
    <property type="match status" value="1"/>
</dbReference>
<evidence type="ECO:0000256" key="8">
    <source>
        <dbReference type="SAM" id="SignalP"/>
    </source>
</evidence>
<comment type="subcellular location">
    <subcellularLocation>
        <location evidence="1">Membrane</location>
        <topology evidence="1">Single-pass membrane protein</topology>
    </subcellularLocation>
</comment>
<dbReference type="SMART" id="SM00408">
    <property type="entry name" value="IGc2"/>
    <property type="match status" value="3"/>
</dbReference>
<keyword evidence="2 7" id="KW-0812">Transmembrane</keyword>
<feature type="domain" description="Ig-like" evidence="9">
    <location>
        <begin position="20"/>
        <end position="127"/>
    </location>
</feature>
<keyword evidence="4 7" id="KW-0472">Membrane</keyword>
<sequence>MIVLICFLAALKYFVVSQGPIKEVMSVVRGTAHLPCDIKPPIPHDSVTLVVWYKNDVKPIYSLDSRAKGKEMGLHWKDQSVLEERSYFRTVTEPATLSIDNVQESDEALYRCRVDFKTSPTRNHKIKLIVIVPPQKPTVFDDQGTEVISVAGPYQEGAELKLTCVVSGGRPEPWVKWWRDGGLLDSSDTGAGFDNVRNNQLVIDRLNRSHLNSIFTCEASNNNISQPVSTKITISMDLKPLSVAIQSRPAPMSAFKEFFLECQTVGSRPPATITWWKDNVELKKAVQKDSPDGNVTTSTLRFTPSIKDNGARLVCRADNPKISGAFLEDIRKLDVYYLPRLKLELGSKMNPEDIEDGDDVYFECKVDANPSAYKVTWKHNNKPLQHNQKGGVILSHKALALQSVKKSQAGNYTCVASNVEGDGESNMVVLKVMYTPTCRPDQKKVFGVARNEDARVMCEVDAFPLPDDFKWTFNNSAESSEIKTNLYQNSLHLSLSTLSYTPQNEMDYGTVMCWASNTAGRQRDPCVFHIIPAGKPDMPFNCTIANQTVTSLDVECLDAFDGGQPQRFQLEVYDQDTHLLLVNRTARRPSFLVNNLAAGTSLKVVVYAFNSKGKSEPVMLEAYTLKVAAKQTGTQTTFAVTPVILILVVATVVLVTCTVLVFGVLRVRSSAAGRSPNITSIGFKDKSKGSDSRDMYDHDDNNPDIIPSSKDADYQLVADTNKSSADSAIQTLGCTSDISPTSFQVNYQGVPLVGAKNGDLYENYKNVYHQPTDEKGFKELGVRPPSLEPLSYPTADQTALTPGLLPPHREVISVRTPLMANQQESCV</sequence>
<keyword evidence="8" id="KW-0732">Signal</keyword>
<evidence type="ECO:0000256" key="7">
    <source>
        <dbReference type="SAM" id="Phobius"/>
    </source>
</evidence>
<keyword evidence="5" id="KW-1015">Disulfide bond</keyword>
<evidence type="ECO:0000313" key="10">
    <source>
        <dbReference type="EMBL" id="JAG38705.1"/>
    </source>
</evidence>
<dbReference type="GO" id="GO:0016020">
    <property type="term" value="C:membrane"/>
    <property type="evidence" value="ECO:0007669"/>
    <property type="project" value="UniProtKB-SubCell"/>
</dbReference>
<dbReference type="Pfam" id="PF07686">
    <property type="entry name" value="V-set"/>
    <property type="match status" value="1"/>
</dbReference>
<accession>A0A0A9ZA85</accession>
<gene>
    <name evidence="10" type="primary">Nphs1_2</name>
    <name evidence="12" type="synonym">Nphs1_3</name>
    <name evidence="10" type="ORF">CM83_36853</name>
    <name evidence="12" type="ORF">g.50899</name>
</gene>
<evidence type="ECO:0000256" key="6">
    <source>
        <dbReference type="SAM" id="MobiDB-lite"/>
    </source>
</evidence>
<evidence type="ECO:0000256" key="4">
    <source>
        <dbReference type="ARBA" id="ARBA00023136"/>
    </source>
</evidence>
<name>A0A0A9ZA85_LYGHE</name>
<evidence type="ECO:0000256" key="5">
    <source>
        <dbReference type="ARBA" id="ARBA00023157"/>
    </source>
</evidence>
<reference evidence="10" key="2">
    <citation type="submission" date="2014-07" db="EMBL/GenBank/DDBJ databases">
        <authorList>
            <person name="Hull J."/>
        </authorList>
    </citation>
    <scope>NUCLEOTIDE SEQUENCE</scope>
</reference>
<reference evidence="12" key="4">
    <citation type="journal article" date="2016" name="Gigascience">
        <title>De novo construction of an expanded transcriptome assembly for the western tarnished plant bug, Lygus hesperus.</title>
        <authorList>
            <person name="Tassone E.E."/>
            <person name="Geib S.M."/>
            <person name="Hall B."/>
            <person name="Fabrick J.A."/>
            <person name="Brent C.S."/>
            <person name="Hull J.J."/>
        </authorList>
    </citation>
    <scope>NUCLEOTIDE SEQUENCE</scope>
</reference>
<dbReference type="InterPro" id="IPR003961">
    <property type="entry name" value="FN3_dom"/>
</dbReference>
<dbReference type="InterPro" id="IPR036116">
    <property type="entry name" value="FN3_sf"/>
</dbReference>
<dbReference type="InterPro" id="IPR013106">
    <property type="entry name" value="Ig_V-set"/>
</dbReference>
<dbReference type="InterPro" id="IPR013162">
    <property type="entry name" value="CD80_C2-set"/>
</dbReference>
<evidence type="ECO:0000256" key="2">
    <source>
        <dbReference type="ARBA" id="ARBA00022692"/>
    </source>
</evidence>
<dbReference type="EMBL" id="GDHC01012855">
    <property type="protein sequence ID" value="JAQ05774.1"/>
    <property type="molecule type" value="Transcribed_RNA"/>
</dbReference>